<feature type="transmembrane region" description="Helical" evidence="14">
    <location>
        <begin position="901"/>
        <end position="924"/>
    </location>
</feature>
<evidence type="ECO:0000256" key="14">
    <source>
        <dbReference type="SAM" id="Phobius"/>
    </source>
</evidence>
<evidence type="ECO:0000313" key="17">
    <source>
        <dbReference type="Proteomes" id="UP000694557"/>
    </source>
</evidence>
<keyword evidence="4" id="KW-0677">Repeat</keyword>
<feature type="transmembrane region" description="Helical" evidence="14">
    <location>
        <begin position="1008"/>
        <end position="1027"/>
    </location>
</feature>
<dbReference type="GO" id="GO:0045956">
    <property type="term" value="P:positive regulation of calcium ion-dependent exocytosis"/>
    <property type="evidence" value="ECO:0007669"/>
    <property type="project" value="TreeGrafter"/>
</dbReference>
<dbReference type="FunFam" id="1.20.120.350:FF:000009">
    <property type="entry name" value="Voltage-dependent T-type calcium channel subunit alpha"/>
    <property type="match status" value="1"/>
</dbReference>
<feature type="transmembrane region" description="Helical" evidence="14">
    <location>
        <begin position="273"/>
        <end position="294"/>
    </location>
</feature>
<dbReference type="FunFam" id="1.10.287.70:FF:000018">
    <property type="entry name" value="Voltage-dependent T-type calcium channel subunit alpha"/>
    <property type="match status" value="1"/>
</dbReference>
<dbReference type="GO" id="GO:0001518">
    <property type="term" value="C:voltage-gated sodium channel complex"/>
    <property type="evidence" value="ECO:0007669"/>
    <property type="project" value="TreeGrafter"/>
</dbReference>
<keyword evidence="7" id="KW-0406">Ion transport</keyword>
<keyword evidence="11" id="KW-0479">Metal-binding</keyword>
<feature type="binding site" evidence="11">
    <location>
        <position position="1079"/>
    </location>
    <ligand>
        <name>Ca(2+)</name>
        <dbReference type="ChEBI" id="CHEBI:29108"/>
    </ligand>
</feature>
<feature type="transmembrane region" description="Helical" evidence="14">
    <location>
        <begin position="1229"/>
        <end position="1248"/>
    </location>
</feature>
<organism evidence="16 17">
    <name type="scientific">Oncorhynchus kisutch</name>
    <name type="common">Coho salmon</name>
    <name type="synonym">Salmo kisutch</name>
    <dbReference type="NCBI Taxonomy" id="8019"/>
    <lineage>
        <taxon>Eukaryota</taxon>
        <taxon>Metazoa</taxon>
        <taxon>Chordata</taxon>
        <taxon>Craniata</taxon>
        <taxon>Vertebrata</taxon>
        <taxon>Euteleostomi</taxon>
        <taxon>Actinopterygii</taxon>
        <taxon>Neopterygii</taxon>
        <taxon>Teleostei</taxon>
        <taxon>Protacanthopterygii</taxon>
        <taxon>Salmoniformes</taxon>
        <taxon>Salmonidae</taxon>
        <taxon>Salmoninae</taxon>
        <taxon>Oncorhynchus</taxon>
    </lineage>
</organism>
<evidence type="ECO:0000256" key="13">
    <source>
        <dbReference type="SAM" id="MobiDB-lite"/>
    </source>
</evidence>
<dbReference type="Gene3D" id="1.10.287.70">
    <property type="match status" value="4"/>
</dbReference>
<dbReference type="InterPro" id="IPR043203">
    <property type="entry name" value="VGCC_Ca_Na"/>
</dbReference>
<feature type="transmembrane region" description="Helical" evidence="14">
    <location>
        <begin position="637"/>
        <end position="660"/>
    </location>
</feature>
<feature type="transmembrane region" description="Helical" evidence="14">
    <location>
        <begin position="1312"/>
        <end position="1339"/>
    </location>
</feature>
<keyword evidence="17" id="KW-1185">Reference proteome</keyword>
<accession>A0A8C7IIQ3</accession>
<dbReference type="InterPro" id="IPR005445">
    <property type="entry name" value="VDCC_T_a1"/>
</dbReference>
<keyword evidence="6 14" id="KW-1133">Transmembrane helix</keyword>
<sequence>MCPPVSTWFELRVSMLAILLNCVTLGMFQPCDDVHCLNNRCSFLQALDDGIFVFFAVEMLVKMVALGVLGQKGYLGDTWNRLDFFIVIIGMLEYSLDGHNVSLSAIRTVRVLRPLRAINRVPSMRILVTLLLDTLPMLGNVLALCFFVFFIFGIVGVQLWAGLLRNRCFMGEDFKTIYNVSFLTVYYRPEETEDIPFICSTNRENGMLRCSDVPRRRVDGSWCMLGAEGVGEGPVADGPIGGGCVNWYQYYNVCRAGERNPHKGAINFDNIGYAWIAIFQVITLEGWVDIMYYVMDAHSFYNFIYFIFLIIVGSFFMLNLCLVVIATQFSETKQRENALMRSEQRARYLSNASTLASYQEPGSCYEEILRYIGHLYRKLTRRVARAVTHCSTHTPRCTCWTRTHQHTPKGEVNGLANRHSGHTHGYYYNPDTAYCTLLSLTGHTTVLLPTSFLSGILEISNLPQELTDILEISNLVFTSLFSLEMLLKLLAFGLFGYIKNPYNGFDSVIVIISVWEIIGQADGGLSVLRTFRLLRVLKLVRFLPALRRQLVVLMKTMDNVATFCMLLMLFIFIFSILGMHLFGCKFGLKLDSGDTLPDRKNFDSLLWAIVTVFQILTQEDWNLVLYNGMASTSPLAALYFVALMTFGNYVLFNLLVAILVEGFQAEVSVLLGSTSFYRILWGFTGQGIWLDIICRVPPSIHLSLHPPFIHPFLSPPPPFIHPSLSPPLPSSIHLSLHRPSLQQRRSQSSERDSLLSDGAGSEWSNPSWGWSREESFDLLDQSEYLTVPMLRPPDCNGKTFHLPDAGTLRYYSDHEEEEEDAEESVCLRVKLVLEPYKPQWCRDHEDWALYLFSPCNRFRQWCQRVITHKMFDHIILLFIFLNCITIALERPDIQTHSTERVFLSVSNHIFTVIFIAEMTVKVVAQGLYSGEAVYLKSSWNVLDGLLVFVSLLDILVSIASAGGNRILGILRVLRLLRTLRPLRVISRAPGLKLVVETLITSLRPIGNIVLICCGFFIVFGILGVQLFKGKFFHCEGADVRNVTNRTDCLRAGYRWTRRKYNFDNLGQALMSLFVLSSKDGWVSIMYDGLDAVGVDQQPVRNHNPWMLLFFISFLLIVSFFVLNMFVGVVVENFHKCRQDQEEEEAKAREEKRAKRAEKRRLLCVCVPEAQERPYYADYSPVRLTIHTLCTSHYLDLFITIIIATNVLTMSMEHYNQPQYLEEGLKYCNYVFTLVFVIETVLKLIAFGLRRFFKERWNQLDLAIVLLSVMGITLEEIDLNASLPINPTIIRIMRVLRIARVLKLLKMATGMRALLDTVVQALPQVGNLGLLFMLLFFIYAALGVELFGKLECSEENPCEGLSRHATFQNFGMAFLTLFRVSTGDNWNGIMKDTLRDCRPEDRSCLSYLPLVSPVYFVTFVLTAQFVLVNVVVAVLMKHLEESNKEAQEEAEEEAKEEEARQEEARQQEARQEDARQEGQISSPSVLNCQGGEGDVTTDLGSDQLPISPVRGGGDLTTDLGSDQLPISTVRGGGPNHRSRVRSASPVRGGGGGDLTTDPGSDQLPRVRLYTLLILRINTGL</sequence>
<evidence type="ECO:0000256" key="4">
    <source>
        <dbReference type="ARBA" id="ARBA00022737"/>
    </source>
</evidence>
<keyword evidence="10" id="KW-0407">Ion channel</keyword>
<dbReference type="PRINTS" id="PR01629">
    <property type="entry name" value="TVDCCALPHA1"/>
</dbReference>
<evidence type="ECO:0000256" key="11">
    <source>
        <dbReference type="PIRSR" id="PIRSR602077-1"/>
    </source>
</evidence>
<dbReference type="GO" id="GO:0005891">
    <property type="term" value="C:voltage-gated calcium channel complex"/>
    <property type="evidence" value="ECO:0007669"/>
    <property type="project" value="InterPro"/>
</dbReference>
<comment type="function">
    <text evidence="12">Voltage-sensitive calcium channels (VSCC) mediate the entry of calcium ions into excitable cells and are also involved in a variety of calcium-dependent processes, including muscle contraction, hormone or neurotransmitter release, gene expression, cell motility, cell division and cell death. This channel gives rise to T-type calcium currents. T-type calcium channels belong to the "low-voltage activated (LVA)" group and are strongly blocked by nickel and mibefradil. A particularity of this type of channels is an opening at quite negative potentials, and a voltage-dependent inactivation. T-type channels serve pacemaking functions in both central neurons and cardiac nodal cells and support calcium signaling in secretory cells and vascular smooth muscle. They may also be involved in the modulation of firing patterns of neurons which is important for information processing as well as in cell growth processes.</text>
</comment>
<feature type="transmembrane region" description="Helical" evidence="14">
    <location>
        <begin position="1414"/>
        <end position="1435"/>
    </location>
</feature>
<keyword evidence="3 14" id="KW-0812">Transmembrane</keyword>
<dbReference type="InterPro" id="IPR002077">
    <property type="entry name" value="VDCCAlpha1"/>
</dbReference>
<feature type="transmembrane region" description="Helical" evidence="14">
    <location>
        <begin position="137"/>
        <end position="161"/>
    </location>
</feature>
<feature type="domain" description="Ion transport" evidence="15">
    <location>
        <begin position="8"/>
        <end position="336"/>
    </location>
</feature>
<dbReference type="GO" id="GO:0008332">
    <property type="term" value="F:low voltage-gated calcium channel activity"/>
    <property type="evidence" value="ECO:0007669"/>
    <property type="project" value="TreeGrafter"/>
</dbReference>
<evidence type="ECO:0000256" key="10">
    <source>
        <dbReference type="ARBA" id="ARBA00023303"/>
    </source>
</evidence>
<dbReference type="GO" id="GO:0046872">
    <property type="term" value="F:metal ion binding"/>
    <property type="evidence" value="ECO:0007669"/>
    <property type="project" value="UniProtKB-KW"/>
</dbReference>
<name>A0A8C7IIQ3_ONCKI</name>
<protein>
    <recommendedName>
        <fullName evidence="12">Voltage-dependent T-type calcium channel subunit alpha</fullName>
    </recommendedName>
</protein>
<feature type="transmembrane region" description="Helical" evidence="14">
    <location>
        <begin position="1106"/>
        <end position="1130"/>
    </location>
</feature>
<dbReference type="Gene3D" id="1.20.120.350">
    <property type="entry name" value="Voltage-gated potassium channels. Chain C"/>
    <property type="match status" value="4"/>
</dbReference>
<evidence type="ECO:0000313" key="16">
    <source>
        <dbReference type="Ensembl" id="ENSOKIP00005073131.1"/>
    </source>
</evidence>
<dbReference type="FunFam" id="1.20.120.350:FF:000012">
    <property type="entry name" value="Voltage-dependent T-type calcium channel subunit alpha"/>
    <property type="match status" value="1"/>
</dbReference>
<feature type="transmembrane region" description="Helical" evidence="14">
    <location>
        <begin position="560"/>
        <end position="582"/>
    </location>
</feature>
<feature type="transmembrane region" description="Helical" evidence="14">
    <location>
        <begin position="300"/>
        <end position="325"/>
    </location>
</feature>
<dbReference type="PANTHER" id="PTHR10037:SF192">
    <property type="entry name" value="VOLTAGE-DEPENDENT T-TYPE CALCIUM CHANNEL SUBUNIT ALPHA-1H"/>
    <property type="match status" value="1"/>
</dbReference>
<dbReference type="FunFam" id="1.10.287.70:FF:000054">
    <property type="entry name" value="Voltage-dependent T-type calcium channel subunit alpha"/>
    <property type="match status" value="1"/>
</dbReference>
<feature type="domain" description="Ion transport" evidence="15">
    <location>
        <begin position="1192"/>
        <end position="1445"/>
    </location>
</feature>
<evidence type="ECO:0000259" key="15">
    <source>
        <dbReference type="Pfam" id="PF00520"/>
    </source>
</evidence>
<reference evidence="16" key="1">
    <citation type="submission" date="2025-08" db="UniProtKB">
        <authorList>
            <consortium name="Ensembl"/>
        </authorList>
    </citation>
    <scope>IDENTIFICATION</scope>
</reference>
<keyword evidence="9" id="KW-0325">Glycoprotein</keyword>
<dbReference type="GO" id="GO:0005248">
    <property type="term" value="F:voltage-gated sodium channel activity"/>
    <property type="evidence" value="ECO:0007669"/>
    <property type="project" value="TreeGrafter"/>
</dbReference>
<evidence type="ECO:0000256" key="1">
    <source>
        <dbReference type="ARBA" id="ARBA00004141"/>
    </source>
</evidence>
<dbReference type="GO" id="GO:0086010">
    <property type="term" value="P:membrane depolarization during action potential"/>
    <property type="evidence" value="ECO:0007669"/>
    <property type="project" value="TreeGrafter"/>
</dbReference>
<feature type="domain" description="Ion transport" evidence="15">
    <location>
        <begin position="868"/>
        <end position="1140"/>
    </location>
</feature>
<feature type="transmembrane region" description="Helical" evidence="14">
    <location>
        <begin position="12"/>
        <end position="30"/>
    </location>
</feature>
<evidence type="ECO:0000256" key="5">
    <source>
        <dbReference type="ARBA" id="ARBA00022882"/>
    </source>
</evidence>
<dbReference type="PANTHER" id="PTHR10037">
    <property type="entry name" value="VOLTAGE-GATED CATION CHANNEL CALCIUM AND SODIUM"/>
    <property type="match status" value="1"/>
</dbReference>
<dbReference type="GeneTree" id="ENSGT00940000156666"/>
<feature type="region of interest" description="Disordered" evidence="13">
    <location>
        <begin position="742"/>
        <end position="766"/>
    </location>
</feature>
<dbReference type="PRINTS" id="PR00167">
    <property type="entry name" value="CACHANNEL"/>
</dbReference>
<dbReference type="GO" id="GO:0070509">
    <property type="term" value="P:calcium ion import"/>
    <property type="evidence" value="ECO:0007669"/>
    <property type="project" value="TreeGrafter"/>
</dbReference>
<keyword evidence="12" id="KW-0107">Calcium channel</keyword>
<gene>
    <name evidence="16" type="primary">cacna1hb</name>
</gene>
<comment type="subcellular location">
    <subcellularLocation>
        <location evidence="1 12">Membrane</location>
        <topology evidence="1 12">Multi-pass membrane protein</topology>
    </subcellularLocation>
</comment>
<dbReference type="InterPro" id="IPR005821">
    <property type="entry name" value="Ion_trans_dom"/>
</dbReference>
<feature type="region of interest" description="Disordered" evidence="13">
    <location>
        <begin position="1444"/>
        <end position="1560"/>
    </location>
</feature>
<keyword evidence="2" id="KW-0813">Transport</keyword>
<evidence type="ECO:0000256" key="2">
    <source>
        <dbReference type="ARBA" id="ARBA00022448"/>
    </source>
</evidence>
<evidence type="ECO:0000256" key="6">
    <source>
        <dbReference type="ARBA" id="ARBA00022989"/>
    </source>
</evidence>
<feature type="transmembrane region" description="Helical" evidence="14">
    <location>
        <begin position="50"/>
        <end position="70"/>
    </location>
</feature>
<feature type="domain" description="Ion transport" evidence="15">
    <location>
        <begin position="451"/>
        <end position="665"/>
    </location>
</feature>
<comment type="similarity">
    <text evidence="12">Belongs to the calcium channel alpha-1 subunit (TC 1.A.1.11) family.</text>
</comment>
<reference evidence="16" key="2">
    <citation type="submission" date="2025-09" db="UniProtKB">
        <authorList>
            <consortium name="Ensembl"/>
        </authorList>
    </citation>
    <scope>IDENTIFICATION</scope>
</reference>
<feature type="transmembrane region" description="Helical" evidence="14">
    <location>
        <begin position="944"/>
        <end position="963"/>
    </location>
</feature>
<dbReference type="GO" id="GO:0043005">
    <property type="term" value="C:neuron projection"/>
    <property type="evidence" value="ECO:0007669"/>
    <property type="project" value="TreeGrafter"/>
</dbReference>
<evidence type="ECO:0000256" key="12">
    <source>
        <dbReference type="RuleBase" id="RU003808"/>
    </source>
</evidence>
<feature type="transmembrane region" description="Helical" evidence="14">
    <location>
        <begin position="475"/>
        <end position="498"/>
    </location>
</feature>
<keyword evidence="5 12" id="KW-0851">Voltage-gated channel</keyword>
<keyword evidence="8 14" id="KW-0472">Membrane</keyword>
<dbReference type="FunFam" id="1.20.120.350:FF:000008">
    <property type="entry name" value="Voltage-dependent T-type calcium channel subunit alpha"/>
    <property type="match status" value="1"/>
</dbReference>
<dbReference type="FunFam" id="1.10.287.70:FF:000136">
    <property type="entry name" value="Voltage-dependent T-type calcium channel subunit alpha"/>
    <property type="match status" value="1"/>
</dbReference>
<evidence type="ECO:0000256" key="9">
    <source>
        <dbReference type="ARBA" id="ARBA00023180"/>
    </source>
</evidence>
<proteinExistence type="inferred from homology"/>
<feature type="binding site" evidence="11">
    <location>
        <position position="285"/>
    </location>
    <ligand>
        <name>Ca(2+)</name>
        <dbReference type="ChEBI" id="CHEBI:29108"/>
    </ligand>
</feature>
<feature type="compositionally biased region" description="Basic and acidic residues" evidence="13">
    <location>
        <begin position="1456"/>
        <end position="1475"/>
    </location>
</feature>
<dbReference type="SUPFAM" id="SSF81324">
    <property type="entry name" value="Voltage-gated potassium channels"/>
    <property type="match status" value="4"/>
</dbReference>
<dbReference type="Ensembl" id="ENSOKIT00005077923.1">
    <property type="protein sequence ID" value="ENSOKIP00005073131.1"/>
    <property type="gene ID" value="ENSOKIG00005030097.1"/>
</dbReference>
<feature type="transmembrane region" description="Helical" evidence="14">
    <location>
        <begin position="1192"/>
        <end position="1209"/>
    </location>
</feature>
<dbReference type="Proteomes" id="UP000694557">
    <property type="component" value="Unassembled WGS sequence"/>
</dbReference>
<feature type="transmembrane region" description="Helical" evidence="14">
    <location>
        <begin position="870"/>
        <end position="889"/>
    </location>
</feature>
<feature type="binding site" evidence="11">
    <location>
        <position position="619"/>
    </location>
    <ligand>
        <name>Ca(2+)</name>
        <dbReference type="ChEBI" id="CHEBI:29108"/>
    </ligand>
</feature>
<evidence type="ECO:0000256" key="8">
    <source>
        <dbReference type="ARBA" id="ARBA00023136"/>
    </source>
</evidence>
<evidence type="ECO:0000256" key="3">
    <source>
        <dbReference type="ARBA" id="ARBA00022692"/>
    </source>
</evidence>
<dbReference type="InterPro" id="IPR027359">
    <property type="entry name" value="Volt_channel_dom_sf"/>
</dbReference>
<keyword evidence="11 12" id="KW-0106">Calcium</keyword>
<evidence type="ECO:0000256" key="7">
    <source>
        <dbReference type="ARBA" id="ARBA00023065"/>
    </source>
</evidence>
<dbReference type="Pfam" id="PF00520">
    <property type="entry name" value="Ion_trans"/>
    <property type="match status" value="4"/>
</dbReference>
<feature type="transmembrane region" description="Helical" evidence="14">
    <location>
        <begin position="667"/>
        <end position="689"/>
    </location>
</feature>
<keyword evidence="12" id="KW-0109">Calcium transport</keyword>
<dbReference type="FunFam" id="1.10.287.70:FF:000557">
    <property type="entry name" value="Voltage-dependent calcium channel type A subunit alpha-1-like Protein"/>
    <property type="match status" value="1"/>
</dbReference>